<accession>A0ABD3XKR5</accession>
<dbReference type="AlphaFoldDB" id="A0ABD3XKR5"/>
<evidence type="ECO:0000313" key="8">
    <source>
        <dbReference type="Proteomes" id="UP001634394"/>
    </source>
</evidence>
<dbReference type="Gene3D" id="2.60.40.10">
    <property type="entry name" value="Immunoglobulins"/>
    <property type="match status" value="1"/>
</dbReference>
<dbReference type="InterPro" id="IPR036116">
    <property type="entry name" value="FN3_sf"/>
</dbReference>
<proteinExistence type="predicted"/>
<keyword evidence="4" id="KW-0732">Signal</keyword>
<dbReference type="PROSITE" id="PS01180">
    <property type="entry name" value="CUB"/>
    <property type="match status" value="2"/>
</dbReference>
<dbReference type="CDD" id="cd00041">
    <property type="entry name" value="CUB"/>
    <property type="match status" value="1"/>
</dbReference>
<dbReference type="InterPro" id="IPR035914">
    <property type="entry name" value="Sperma_CUB_dom_sf"/>
</dbReference>
<dbReference type="PANTHER" id="PTHR24251">
    <property type="entry name" value="OVOCHYMASE-RELATED"/>
    <property type="match status" value="1"/>
</dbReference>
<reference evidence="7 8" key="1">
    <citation type="submission" date="2024-11" db="EMBL/GenBank/DDBJ databases">
        <title>Chromosome-level genome assembly of the freshwater bivalve Anodonta woodiana.</title>
        <authorList>
            <person name="Chen X."/>
        </authorList>
    </citation>
    <scope>NUCLEOTIDE SEQUENCE [LARGE SCALE GENOMIC DNA]</scope>
    <source>
        <strain evidence="7">MN2024</strain>
        <tissue evidence="7">Gills</tissue>
    </source>
</reference>
<dbReference type="Gene3D" id="2.60.120.290">
    <property type="entry name" value="Spermadhesin, CUB domain"/>
    <property type="match status" value="2"/>
</dbReference>
<dbReference type="Pfam" id="PF00041">
    <property type="entry name" value="fn3"/>
    <property type="match status" value="1"/>
</dbReference>
<comment type="caution">
    <text evidence="3">Lacks conserved residue(s) required for the propagation of feature annotation.</text>
</comment>
<evidence type="ECO:0000259" key="5">
    <source>
        <dbReference type="PROSITE" id="PS01180"/>
    </source>
</evidence>
<evidence type="ECO:0000256" key="1">
    <source>
        <dbReference type="ARBA" id="ARBA00022737"/>
    </source>
</evidence>
<evidence type="ECO:0000259" key="6">
    <source>
        <dbReference type="PROSITE" id="PS50853"/>
    </source>
</evidence>
<dbReference type="EMBL" id="JBJQND010000002">
    <property type="protein sequence ID" value="KAL3886839.1"/>
    <property type="molecule type" value="Genomic_DNA"/>
</dbReference>
<organism evidence="7 8">
    <name type="scientific">Sinanodonta woodiana</name>
    <name type="common">Chinese pond mussel</name>
    <name type="synonym">Anodonta woodiana</name>
    <dbReference type="NCBI Taxonomy" id="1069815"/>
    <lineage>
        <taxon>Eukaryota</taxon>
        <taxon>Metazoa</taxon>
        <taxon>Spiralia</taxon>
        <taxon>Lophotrochozoa</taxon>
        <taxon>Mollusca</taxon>
        <taxon>Bivalvia</taxon>
        <taxon>Autobranchia</taxon>
        <taxon>Heteroconchia</taxon>
        <taxon>Palaeoheterodonta</taxon>
        <taxon>Unionida</taxon>
        <taxon>Unionoidea</taxon>
        <taxon>Unionidae</taxon>
        <taxon>Unioninae</taxon>
        <taxon>Sinanodonta</taxon>
    </lineage>
</organism>
<sequence>MVSVRKFQLCLWAMCISFEGLTVPFPPRNVTIEVATHHVIVKWDPPIEPNDAITIYVVSYSILPDLRVTINYVTDGSRFSLIPVEGREGRLFKIQVQAQNKVGLGNPSAARYARIGCGKTLWLNPSASTPLIYPETEGNYNSGILCQWTLFTKETCFFRITFVTLQLMVPDNKPCIEDYVTIGNKEHFCHAQEEERIVVCRDSKATVIFNSDIWAPGKRFNLLIMSIKLPGPPSLSYTLSSDNAIILKLSPPTELTLPLSGYVIRYSILPDGPTFSKIMKPNMFHFSINTKHVEGKVILMNVTARIYDIEGVTSNLLKVRAQCQRNIVLEPNGATDIYSPNYPNHYPLGIICTWRIRAKRDVPLSVKFLDFQLEDSYRCTGDYITISTNPDEKFCGAILPFRIIETDVASLDVTFISNNEDQKSGFHLQVLARGTSVQVLALPQYKLPSHKYRCSIVLALPS</sequence>
<evidence type="ECO:0000256" key="4">
    <source>
        <dbReference type="SAM" id="SignalP"/>
    </source>
</evidence>
<name>A0ABD3XKR5_SINWO</name>
<dbReference type="SMART" id="SM00060">
    <property type="entry name" value="FN3"/>
    <property type="match status" value="1"/>
</dbReference>
<dbReference type="Pfam" id="PF00431">
    <property type="entry name" value="CUB"/>
    <property type="match status" value="1"/>
</dbReference>
<feature type="chain" id="PRO_5044881453" evidence="4">
    <location>
        <begin position="25"/>
        <end position="462"/>
    </location>
</feature>
<dbReference type="InterPro" id="IPR013783">
    <property type="entry name" value="Ig-like_fold"/>
</dbReference>
<gene>
    <name evidence="7" type="ORF">ACJMK2_026804</name>
</gene>
<dbReference type="PROSITE" id="PS50853">
    <property type="entry name" value="FN3"/>
    <property type="match status" value="1"/>
</dbReference>
<evidence type="ECO:0000313" key="7">
    <source>
        <dbReference type="EMBL" id="KAL3886839.1"/>
    </source>
</evidence>
<keyword evidence="2" id="KW-1015">Disulfide bond</keyword>
<dbReference type="CDD" id="cd00063">
    <property type="entry name" value="FN3"/>
    <property type="match status" value="1"/>
</dbReference>
<protein>
    <submittedName>
        <fullName evidence="7">Uncharacterized protein</fullName>
    </submittedName>
</protein>
<feature type="domain" description="Fibronectin type-III" evidence="6">
    <location>
        <begin position="26"/>
        <end position="118"/>
    </location>
</feature>
<evidence type="ECO:0000256" key="2">
    <source>
        <dbReference type="ARBA" id="ARBA00023157"/>
    </source>
</evidence>
<feature type="domain" description="CUB" evidence="5">
    <location>
        <begin position="323"/>
        <end position="433"/>
    </location>
</feature>
<evidence type="ECO:0000256" key="3">
    <source>
        <dbReference type="PROSITE-ProRule" id="PRU00059"/>
    </source>
</evidence>
<dbReference type="SMART" id="SM00042">
    <property type="entry name" value="CUB"/>
    <property type="match status" value="2"/>
</dbReference>
<dbReference type="InterPro" id="IPR003961">
    <property type="entry name" value="FN3_dom"/>
</dbReference>
<dbReference type="SUPFAM" id="SSF49854">
    <property type="entry name" value="Spermadhesin, CUB domain"/>
    <property type="match status" value="2"/>
</dbReference>
<feature type="signal peptide" evidence="4">
    <location>
        <begin position="1"/>
        <end position="24"/>
    </location>
</feature>
<dbReference type="InterPro" id="IPR000859">
    <property type="entry name" value="CUB_dom"/>
</dbReference>
<feature type="domain" description="CUB" evidence="5">
    <location>
        <begin position="117"/>
        <end position="227"/>
    </location>
</feature>
<dbReference type="SUPFAM" id="SSF49265">
    <property type="entry name" value="Fibronectin type III"/>
    <property type="match status" value="2"/>
</dbReference>
<keyword evidence="8" id="KW-1185">Reference proteome</keyword>
<keyword evidence="1" id="KW-0677">Repeat</keyword>
<comment type="caution">
    <text evidence="7">The sequence shown here is derived from an EMBL/GenBank/DDBJ whole genome shotgun (WGS) entry which is preliminary data.</text>
</comment>
<dbReference type="Proteomes" id="UP001634394">
    <property type="component" value="Unassembled WGS sequence"/>
</dbReference>